<dbReference type="EMBL" id="MWBO01000008">
    <property type="protein sequence ID" value="OQA53196.1"/>
    <property type="molecule type" value="Genomic_DNA"/>
</dbReference>
<proteinExistence type="inferred from homology"/>
<dbReference type="GO" id="GO:0006427">
    <property type="term" value="P:histidyl-tRNA aminoacylation"/>
    <property type="evidence" value="ECO:0007669"/>
    <property type="project" value="UniProtKB-UniRule"/>
</dbReference>
<evidence type="ECO:0000259" key="4">
    <source>
        <dbReference type="PROSITE" id="PS50862"/>
    </source>
</evidence>
<feature type="binding site" evidence="3">
    <location>
        <begin position="80"/>
        <end position="82"/>
    </location>
    <ligand>
        <name>L-histidine</name>
        <dbReference type="ChEBI" id="CHEBI:57595"/>
    </ligand>
</feature>
<feature type="binding site" evidence="3">
    <location>
        <begin position="264"/>
        <end position="265"/>
    </location>
    <ligand>
        <name>L-histidine</name>
        <dbReference type="ChEBI" id="CHEBI:57595"/>
    </ligand>
</feature>
<feature type="binding site" evidence="3">
    <location>
        <position position="126"/>
    </location>
    <ligand>
        <name>L-histidine</name>
        <dbReference type="ChEBI" id="CHEBI:57595"/>
    </ligand>
</feature>
<dbReference type="PROSITE" id="PS50862">
    <property type="entry name" value="AA_TRNA_LIGASE_II"/>
    <property type="match status" value="1"/>
</dbReference>
<dbReference type="InterPro" id="IPR015807">
    <property type="entry name" value="His-tRNA-ligase"/>
</dbReference>
<feature type="domain" description="Aminoacyl-transfer RNA synthetases class-II family profile" evidence="4">
    <location>
        <begin position="6"/>
        <end position="319"/>
    </location>
</feature>
<dbReference type="EC" id="6.1.1.21" evidence="2"/>
<feature type="binding site" evidence="3">
    <location>
        <position position="130"/>
    </location>
    <ligand>
        <name>L-histidine</name>
        <dbReference type="ChEBI" id="CHEBI:57595"/>
    </ligand>
</feature>
<dbReference type="AlphaFoldDB" id="A0A1V5SFA2"/>
<evidence type="ECO:0000313" key="5">
    <source>
        <dbReference type="EMBL" id="OQA53196.1"/>
    </source>
</evidence>
<dbReference type="SUPFAM" id="SSF55681">
    <property type="entry name" value="Class II aaRS and biotin synthetases"/>
    <property type="match status" value="1"/>
</dbReference>
<organism evidence="5">
    <name type="scientific">candidate division WS2 bacterium ADurb.Bin280</name>
    <dbReference type="NCBI Taxonomy" id="1852829"/>
    <lineage>
        <taxon>Bacteria</taxon>
        <taxon>candidate division WS2</taxon>
    </lineage>
</organism>
<feature type="binding site" evidence="3">
    <location>
        <position position="260"/>
    </location>
    <ligand>
        <name>L-histidine</name>
        <dbReference type="ChEBI" id="CHEBI:57595"/>
    </ligand>
</feature>
<reference evidence="5" key="1">
    <citation type="submission" date="2017-02" db="EMBL/GenBank/DDBJ databases">
        <title>Delving into the versatile metabolic prowess of the omnipresent phylum Bacteroidetes.</title>
        <authorList>
            <person name="Nobu M.K."/>
            <person name="Mei R."/>
            <person name="Narihiro T."/>
            <person name="Kuroda K."/>
            <person name="Liu W.-T."/>
        </authorList>
    </citation>
    <scope>NUCLEOTIDE SEQUENCE</scope>
    <source>
        <strain evidence="5">ADurb.Bin280</strain>
    </source>
</reference>
<dbReference type="GO" id="GO:0005737">
    <property type="term" value="C:cytoplasm"/>
    <property type="evidence" value="ECO:0007669"/>
    <property type="project" value="UniProtKB-UniRule"/>
</dbReference>
<evidence type="ECO:0000256" key="2">
    <source>
        <dbReference type="NCBIfam" id="TIGR00442"/>
    </source>
</evidence>
<dbReference type="Proteomes" id="UP000485367">
    <property type="component" value="Unassembled WGS sequence"/>
</dbReference>
<dbReference type="InterPro" id="IPR004516">
    <property type="entry name" value="HisRS/HisZ"/>
</dbReference>
<evidence type="ECO:0000256" key="3">
    <source>
        <dbReference type="PIRSR" id="PIRSR001549-1"/>
    </source>
</evidence>
<dbReference type="InterPro" id="IPR006195">
    <property type="entry name" value="aa-tRNA-synth_II"/>
</dbReference>
<dbReference type="NCBIfam" id="TIGR00442">
    <property type="entry name" value="hisS"/>
    <property type="match status" value="1"/>
</dbReference>
<feature type="binding site" evidence="3">
    <location>
        <position position="112"/>
    </location>
    <ligand>
        <name>L-histidine</name>
        <dbReference type="ChEBI" id="CHEBI:57595"/>
    </ligand>
</feature>
<dbReference type="InterPro" id="IPR041715">
    <property type="entry name" value="HisRS-like_core"/>
</dbReference>
<name>A0A1V5SFA2_9BACT</name>
<comment type="caution">
    <text evidence="5">The sequence shown here is derived from an EMBL/GenBank/DDBJ whole genome shotgun (WGS) entry which is preliminary data.</text>
</comment>
<dbReference type="PIRSF" id="PIRSF001549">
    <property type="entry name" value="His-tRNA_synth"/>
    <property type="match status" value="1"/>
</dbReference>
<keyword evidence="5" id="KW-0436">Ligase</keyword>
<dbReference type="PANTHER" id="PTHR43707">
    <property type="entry name" value="HISTIDYL-TRNA SYNTHETASE"/>
    <property type="match status" value="1"/>
</dbReference>
<dbReference type="GO" id="GO:0005524">
    <property type="term" value="F:ATP binding"/>
    <property type="evidence" value="ECO:0007669"/>
    <property type="project" value="InterPro"/>
</dbReference>
<dbReference type="CDD" id="cd00773">
    <property type="entry name" value="HisRS-like_core"/>
    <property type="match status" value="1"/>
</dbReference>
<sequence length="319" mass="36498">MIQRPRGTVDFIDEQFKQKQDLERRFSDFFYKKNYIGIETPLFESKDLFVRTVGDQTDIVQKELFELEQKSDTKYALRPEITASIIRALAESGSLKTKPKPINVFSYGPCFRYEKPQKGRRRQFNQLDLESIGRSDASSDEEFIVNVVEFIELISPKKILLSISTFGSEERKAEYAKDLTKYFADKKDSLCELCQKRIDKNPFRVLDCKNPDCKTICQDAPEISLNQEERERFQNTVSNIEQRISPKGQTSIKIDKTMVRGLDYYTGIVFEFSLVDDETRSGSIGGGGRYDNLVGELSSINLPAIGVGLGVERIIDAIE</sequence>
<gene>
    <name evidence="5" type="primary">hisS</name>
    <name evidence="5" type="ORF">BWY43_00123</name>
</gene>
<protein>
    <recommendedName>
        <fullName evidence="2">Histidine--tRNA ligase</fullName>
        <ecNumber evidence="2">6.1.1.21</ecNumber>
    </recommendedName>
</protein>
<dbReference type="GO" id="GO:0004821">
    <property type="term" value="F:histidine-tRNA ligase activity"/>
    <property type="evidence" value="ECO:0007669"/>
    <property type="project" value="UniProtKB-UniRule"/>
</dbReference>
<dbReference type="Pfam" id="PF13393">
    <property type="entry name" value="tRNA-synt_His"/>
    <property type="match status" value="1"/>
</dbReference>
<comment type="similarity">
    <text evidence="1">Belongs to the class-II aminoacyl-tRNA synthetase family.</text>
</comment>
<dbReference type="Gene3D" id="3.30.930.10">
    <property type="entry name" value="Bira Bifunctional Protein, Domain 2"/>
    <property type="match status" value="1"/>
</dbReference>
<dbReference type="PANTHER" id="PTHR43707:SF1">
    <property type="entry name" value="HISTIDINE--TRNA LIGASE, MITOCHONDRIAL-RELATED"/>
    <property type="match status" value="1"/>
</dbReference>
<evidence type="ECO:0000256" key="1">
    <source>
        <dbReference type="ARBA" id="ARBA00008226"/>
    </source>
</evidence>
<accession>A0A1V5SFA2</accession>
<dbReference type="InterPro" id="IPR045864">
    <property type="entry name" value="aa-tRNA-synth_II/BPL/LPL"/>
</dbReference>